<dbReference type="PANTHER" id="PTHR12992">
    <property type="entry name" value="NUDIX HYDROLASE"/>
    <property type="match status" value="1"/>
</dbReference>
<evidence type="ECO:0000256" key="2">
    <source>
        <dbReference type="ARBA" id="ARBA00001946"/>
    </source>
</evidence>
<name>A0ABU7V0H4_9GAMM</name>
<keyword evidence="9" id="KW-1185">Reference proteome</keyword>
<dbReference type="InterPro" id="IPR015797">
    <property type="entry name" value="NUDIX_hydrolase-like_dom_sf"/>
</dbReference>
<proteinExistence type="predicted"/>
<dbReference type="CDD" id="cd03426">
    <property type="entry name" value="NUDIX_CoAse_Nudt7"/>
    <property type="match status" value="1"/>
</dbReference>
<evidence type="ECO:0000313" key="8">
    <source>
        <dbReference type="EMBL" id="MEF2156282.1"/>
    </source>
</evidence>
<dbReference type="InterPro" id="IPR000086">
    <property type="entry name" value="NUDIX_hydrolase_dom"/>
</dbReference>
<comment type="cofactor">
    <cofactor evidence="2">
        <name>Mg(2+)</name>
        <dbReference type="ChEBI" id="CHEBI:18420"/>
    </cofactor>
</comment>
<organism evidence="8 9">
    <name type="scientific">Aquilutibacter rugosus</name>
    <dbReference type="NCBI Taxonomy" id="3115820"/>
    <lineage>
        <taxon>Bacteria</taxon>
        <taxon>Pseudomonadati</taxon>
        <taxon>Pseudomonadota</taxon>
        <taxon>Gammaproteobacteria</taxon>
        <taxon>Lysobacterales</taxon>
        <taxon>Lysobacteraceae</taxon>
        <taxon>Aquilutibacter</taxon>
    </lineage>
</organism>
<evidence type="ECO:0000313" key="9">
    <source>
        <dbReference type="Proteomes" id="UP001356170"/>
    </source>
</evidence>
<dbReference type="EMBL" id="JAZHBO010000002">
    <property type="protein sequence ID" value="MEF2156282.1"/>
    <property type="molecule type" value="Genomic_DNA"/>
</dbReference>
<dbReference type="InterPro" id="IPR045121">
    <property type="entry name" value="CoAse"/>
</dbReference>
<comment type="caution">
    <text evidence="8">The sequence shown here is derived from an EMBL/GenBank/DDBJ whole genome shotgun (WGS) entry which is preliminary data.</text>
</comment>
<evidence type="ECO:0000256" key="1">
    <source>
        <dbReference type="ARBA" id="ARBA00001936"/>
    </source>
</evidence>
<dbReference type="Pfam" id="PF00293">
    <property type="entry name" value="NUDIX"/>
    <property type="match status" value="1"/>
</dbReference>
<protein>
    <submittedName>
        <fullName evidence="8">CoA pyrophosphatase</fullName>
    </submittedName>
</protein>
<keyword evidence="4" id="KW-0378">Hydrolase</keyword>
<evidence type="ECO:0000256" key="5">
    <source>
        <dbReference type="ARBA" id="ARBA00022842"/>
    </source>
</evidence>
<evidence type="ECO:0000259" key="7">
    <source>
        <dbReference type="PROSITE" id="PS51462"/>
    </source>
</evidence>
<keyword evidence="6" id="KW-0464">Manganese</keyword>
<dbReference type="SUPFAM" id="SSF55811">
    <property type="entry name" value="Nudix"/>
    <property type="match status" value="1"/>
</dbReference>
<dbReference type="RefSeq" id="WP_331704110.1">
    <property type="nucleotide sequence ID" value="NZ_JAZHBO010000002.1"/>
</dbReference>
<evidence type="ECO:0000256" key="6">
    <source>
        <dbReference type="ARBA" id="ARBA00023211"/>
    </source>
</evidence>
<sequence length="222" mass="24543">MSKVLPERERVTTGLLRTLHPVLHPPQAPAVNWADLGPLFELQGEPDVPADWREAAVLIPLVARETGIHVLLTRRTETLRQHSGQVSFPGGARDAADADIVATALREAQEEVGVSPRKFHPVGFLDRFATISRYVVTPVVAWLDSDYRAVPNPQEVSEVFEIPLAHLLDEAQYFEQAVDFGGHVRHVGEFKSHPQAPHRVWGATAAMLRMLRTAIVRGSPSP</sequence>
<evidence type="ECO:0000256" key="4">
    <source>
        <dbReference type="ARBA" id="ARBA00022801"/>
    </source>
</evidence>
<dbReference type="Proteomes" id="UP001356170">
    <property type="component" value="Unassembled WGS sequence"/>
</dbReference>
<dbReference type="Gene3D" id="3.90.79.10">
    <property type="entry name" value="Nucleoside Triphosphate Pyrophosphohydrolase"/>
    <property type="match status" value="1"/>
</dbReference>
<dbReference type="NCBIfam" id="NF007980">
    <property type="entry name" value="PRK10707.1"/>
    <property type="match status" value="1"/>
</dbReference>
<feature type="domain" description="Nudix hydrolase" evidence="7">
    <location>
        <begin position="52"/>
        <end position="184"/>
    </location>
</feature>
<reference evidence="8 9" key="1">
    <citation type="submission" date="2024-01" db="EMBL/GenBank/DDBJ databases">
        <title>Novel species of the genus Luteimonas isolated from rivers.</title>
        <authorList>
            <person name="Lu H."/>
        </authorList>
    </citation>
    <scope>NUCLEOTIDE SEQUENCE [LARGE SCALE GENOMIC DNA]</scope>
    <source>
        <strain evidence="8 9">FXH3W</strain>
    </source>
</reference>
<keyword evidence="3" id="KW-0479">Metal-binding</keyword>
<accession>A0ABU7V0H4</accession>
<evidence type="ECO:0000256" key="3">
    <source>
        <dbReference type="ARBA" id="ARBA00022723"/>
    </source>
</evidence>
<dbReference type="PROSITE" id="PS51462">
    <property type="entry name" value="NUDIX"/>
    <property type="match status" value="1"/>
</dbReference>
<keyword evidence="5" id="KW-0460">Magnesium</keyword>
<dbReference type="PANTHER" id="PTHR12992:SF11">
    <property type="entry name" value="MITOCHONDRIAL COENZYME A DIPHOSPHATASE NUDT8"/>
    <property type="match status" value="1"/>
</dbReference>
<comment type="cofactor">
    <cofactor evidence="1">
        <name>Mn(2+)</name>
        <dbReference type="ChEBI" id="CHEBI:29035"/>
    </cofactor>
</comment>
<gene>
    <name evidence="8" type="ORF">V3390_08605</name>
</gene>